<evidence type="ECO:0008006" key="3">
    <source>
        <dbReference type="Google" id="ProtNLM"/>
    </source>
</evidence>
<dbReference type="EMBL" id="LAFY01004140">
    <property type="protein sequence ID" value="KJX94527.1"/>
    <property type="molecule type" value="Genomic_DNA"/>
</dbReference>
<dbReference type="Proteomes" id="UP000033647">
    <property type="component" value="Unassembled WGS sequence"/>
</dbReference>
<accession>A0A0F4GC03</accession>
<organism evidence="1 2">
    <name type="scientific">Zymoseptoria brevis</name>
    <dbReference type="NCBI Taxonomy" id="1047168"/>
    <lineage>
        <taxon>Eukaryota</taxon>
        <taxon>Fungi</taxon>
        <taxon>Dikarya</taxon>
        <taxon>Ascomycota</taxon>
        <taxon>Pezizomycotina</taxon>
        <taxon>Dothideomycetes</taxon>
        <taxon>Dothideomycetidae</taxon>
        <taxon>Mycosphaerellales</taxon>
        <taxon>Mycosphaerellaceae</taxon>
        <taxon>Zymoseptoria</taxon>
    </lineage>
</organism>
<dbReference type="InterPro" id="IPR053157">
    <property type="entry name" value="Sterol_Uptake_Regulator"/>
</dbReference>
<dbReference type="STRING" id="1047168.A0A0F4GC03"/>
<evidence type="ECO:0000313" key="2">
    <source>
        <dbReference type="Proteomes" id="UP000033647"/>
    </source>
</evidence>
<comment type="caution">
    <text evidence="1">The sequence shown here is derived from an EMBL/GenBank/DDBJ whole genome shotgun (WGS) entry which is preliminary data.</text>
</comment>
<dbReference type="GO" id="GO:0001228">
    <property type="term" value="F:DNA-binding transcription activator activity, RNA polymerase II-specific"/>
    <property type="evidence" value="ECO:0007669"/>
    <property type="project" value="TreeGrafter"/>
</dbReference>
<protein>
    <recommendedName>
        <fullName evidence="3">C6 zinc finger domain-containing protein</fullName>
    </recommendedName>
</protein>
<dbReference type="AlphaFoldDB" id="A0A0F4GC03"/>
<proteinExistence type="predicted"/>
<dbReference type="OrthoDB" id="3546279at2759"/>
<reference evidence="1 2" key="1">
    <citation type="submission" date="2015-03" db="EMBL/GenBank/DDBJ databases">
        <title>RNA-seq based gene annotation and comparative genomics of four Zymoseptoria species reveal species-specific pathogenicity related genes and transposable element activity.</title>
        <authorList>
            <person name="Grandaubert J."/>
            <person name="Bhattacharyya A."/>
            <person name="Stukenbrock E.H."/>
        </authorList>
    </citation>
    <scope>NUCLEOTIDE SEQUENCE [LARGE SCALE GENOMIC DNA]</scope>
    <source>
        <strain evidence="1 2">Zb18110</strain>
    </source>
</reference>
<dbReference type="PANTHER" id="PTHR47784:SF5">
    <property type="entry name" value="STEROL UPTAKE CONTROL PROTEIN 2"/>
    <property type="match status" value="1"/>
</dbReference>
<gene>
    <name evidence="1" type="ORF">TI39_contig4181g00002</name>
</gene>
<evidence type="ECO:0000313" key="1">
    <source>
        <dbReference type="EMBL" id="KJX94527.1"/>
    </source>
</evidence>
<sequence length="433" mass="48039">MLAAVLLSYHETQGFALPAAPDPAASVFNEAIATAEAQASNIAAVHQYGGGSPYQAAIDRRIIWFQINDVASGKTRYDKDLNWDHEYAFGVGRADYNGTHNIPASLDASIPPLLAPRPQRSPGGAPGPYTVLTECVHRSLPEQRSDWQEDLRLVHHYMSYTRDIFGEHHEYAMHIWTTALPNLAFSCTYVMHMLLAFTALHKAHLEPGNALMHRVCAVDHADKAMLLYQQEAPACTAENANERFIFTWLVTLFAYAVPPSVTPIDAMAELILLVQGADAVLTESWLLVAHGPFAAILTRGFQEVAVDGVDGTNPGVHGTMPCGLIHLDFLLDSHPMQPGERRTCVTVLAELKVLYDSLLPIRRSCSVASILCFPKQGSGQFASLVKRRVPQALILLAHYCVLLDVLDDKWWFRGWARRLLQDVQDSLNERFQH</sequence>
<dbReference type="PANTHER" id="PTHR47784">
    <property type="entry name" value="STEROL UPTAKE CONTROL PROTEIN 2"/>
    <property type="match status" value="1"/>
</dbReference>
<name>A0A0F4GC03_9PEZI</name>
<keyword evidence="2" id="KW-1185">Reference proteome</keyword>